<evidence type="ECO:0000313" key="3">
    <source>
        <dbReference type="Proteomes" id="UP000240621"/>
    </source>
</evidence>
<name>A0A2P8CBJ2_9BACT</name>
<protein>
    <recommendedName>
        <fullName evidence="5">Cysteine-rich secretory protein family protein</fullName>
    </recommendedName>
</protein>
<dbReference type="Gene3D" id="3.40.33.10">
    <property type="entry name" value="CAP"/>
    <property type="match status" value="1"/>
</dbReference>
<evidence type="ECO:0000313" key="2">
    <source>
        <dbReference type="EMBL" id="PSK82348.1"/>
    </source>
</evidence>
<proteinExistence type="predicted"/>
<gene>
    <name evidence="2" type="ORF">CLV93_10692</name>
    <name evidence="1" type="ORF">JCM18694_31530</name>
</gene>
<dbReference type="InterPro" id="IPR035940">
    <property type="entry name" value="CAP_sf"/>
</dbReference>
<dbReference type="AlphaFoldDB" id="A0A2P8CBJ2"/>
<comment type="caution">
    <text evidence="2">The sequence shown here is derived from an EMBL/GenBank/DDBJ whole genome shotgun (WGS) entry which is preliminary data.</text>
</comment>
<evidence type="ECO:0000313" key="1">
    <source>
        <dbReference type="EMBL" id="GET22907.1"/>
    </source>
</evidence>
<dbReference type="Proteomes" id="UP000396862">
    <property type="component" value="Unassembled WGS sequence"/>
</dbReference>
<organism evidence="2 3">
    <name type="scientific">Prolixibacter denitrificans</name>
    <dbReference type="NCBI Taxonomy" id="1541063"/>
    <lineage>
        <taxon>Bacteria</taxon>
        <taxon>Pseudomonadati</taxon>
        <taxon>Bacteroidota</taxon>
        <taxon>Bacteroidia</taxon>
        <taxon>Marinilabiliales</taxon>
        <taxon>Prolixibacteraceae</taxon>
        <taxon>Prolixibacter</taxon>
    </lineage>
</organism>
<accession>A0A2P8CBJ2</accession>
<evidence type="ECO:0008006" key="5">
    <source>
        <dbReference type="Google" id="ProtNLM"/>
    </source>
</evidence>
<dbReference type="RefSeq" id="WP_106542564.1">
    <property type="nucleotide sequence ID" value="NZ_BLAU01000001.1"/>
</dbReference>
<dbReference type="EMBL" id="BLAU01000001">
    <property type="protein sequence ID" value="GET22907.1"/>
    <property type="molecule type" value="Genomic_DNA"/>
</dbReference>
<dbReference type="EMBL" id="PYGC01000006">
    <property type="protein sequence ID" value="PSK82348.1"/>
    <property type="molecule type" value="Genomic_DNA"/>
</dbReference>
<reference evidence="2 3" key="1">
    <citation type="submission" date="2018-03" db="EMBL/GenBank/DDBJ databases">
        <title>Genomic Encyclopedia of Archaeal and Bacterial Type Strains, Phase II (KMG-II): from individual species to whole genera.</title>
        <authorList>
            <person name="Goeker M."/>
        </authorList>
    </citation>
    <scope>NUCLEOTIDE SEQUENCE [LARGE SCALE GENOMIC DNA]</scope>
    <source>
        <strain evidence="2 3">DSM 27267</strain>
    </source>
</reference>
<dbReference type="SUPFAM" id="SSF55797">
    <property type="entry name" value="PR-1-like"/>
    <property type="match status" value="1"/>
</dbReference>
<keyword evidence="4" id="KW-1185">Reference proteome</keyword>
<reference evidence="1 4" key="2">
    <citation type="submission" date="2019-10" db="EMBL/GenBank/DDBJ databases">
        <title>Prolixibacter strains distinguished by the presence of nitrate reductase genes were adept at nitrate-dependent anaerobic corrosion of metallic iron and carbon steel.</title>
        <authorList>
            <person name="Iino T."/>
            <person name="Shono N."/>
            <person name="Ito K."/>
            <person name="Nakamura R."/>
            <person name="Sueoka K."/>
            <person name="Harayama S."/>
            <person name="Ohkuma M."/>
        </authorList>
    </citation>
    <scope>NUCLEOTIDE SEQUENCE [LARGE SCALE GENOMIC DNA]</scope>
    <source>
        <strain evidence="1 4">MIC1-1</strain>
    </source>
</reference>
<dbReference type="Proteomes" id="UP000240621">
    <property type="component" value="Unassembled WGS sequence"/>
</dbReference>
<evidence type="ECO:0000313" key="4">
    <source>
        <dbReference type="Proteomes" id="UP000396862"/>
    </source>
</evidence>
<dbReference type="OrthoDB" id="9783944at2"/>
<sequence length="336" mass="39133">MKIIPLTVLLFISLTLFQKKALSQNVTSRQTGIDQKLATYHISREEFAYYQILNNKEHRLSAYRDDDLMLLSKIILLHRINDSREKYHVPPVKLDILASRVANQMSRESCDKGFFGHWNLEGEKPFHRYAFAGGTDHVSENASALITTGRISPEFDDIVGLMENAHSGFMKEEAPNDGHKQTVIGPFHNFVGIGTAWCEHGFRYYEEFIDRYLQFRPFQQTIKKGETATIQFRPLDKKLYPYVIIGYYEPPLKPMTRDEINRLNSYNDFSEDIAFQLWPWQIPSANRDGYITLRKRFNKKGLYYIQIYLSKEPYENGRRASNRGKIQASGIVIKVQ</sequence>